<evidence type="ECO:0000313" key="5">
    <source>
        <dbReference type="Proteomes" id="UP000050384"/>
    </source>
</evidence>
<sequence length="180" mass="19754">MRQEVHPDGSLGLGSGWLTEHAALDSTVSLRVRRNSSFHLPAEPVPLILLGNGTGLAGLRSLLKARIAQGQTRNWLLFGERNRAHDFHCGAELEGWLESGALARLDLAFSRDQAEKIYVQDRLREAAAELRVWLDDGAAIYICGSLLGMAAGVDQVLHEVLGAAVVSELIEQGRYRRDVY</sequence>
<dbReference type="AlphaFoldDB" id="A0A0Q0B1W1"/>
<evidence type="ECO:0000256" key="2">
    <source>
        <dbReference type="ARBA" id="ARBA00023797"/>
    </source>
</evidence>
<evidence type="ECO:0000256" key="1">
    <source>
        <dbReference type="ARBA" id="ARBA00022630"/>
    </source>
</evidence>
<dbReference type="SUPFAM" id="SSF52343">
    <property type="entry name" value="Ferredoxin reductase-like, C-terminal NADP-linked domain"/>
    <property type="match status" value="1"/>
</dbReference>
<evidence type="ECO:0000313" key="4">
    <source>
        <dbReference type="EMBL" id="KPY84122.1"/>
    </source>
</evidence>
<reference evidence="4 5" key="1">
    <citation type="submission" date="2015-09" db="EMBL/GenBank/DDBJ databases">
        <title>Genome announcement of multiple Pseudomonas syringae strains.</title>
        <authorList>
            <person name="Thakur S."/>
            <person name="Wang P.W."/>
            <person name="Gong Y."/>
            <person name="Weir B.S."/>
            <person name="Guttman D.S."/>
        </authorList>
    </citation>
    <scope>NUCLEOTIDE SEQUENCE [LARGE SCALE GENOMIC DNA]</scope>
    <source>
        <strain evidence="4 5">ICMP16929</strain>
    </source>
</reference>
<keyword evidence="1" id="KW-0285">Flavoprotein</keyword>
<dbReference type="PATRIC" id="fig|264459.3.peg.2598"/>
<dbReference type="GO" id="GO:0010181">
    <property type="term" value="F:FMN binding"/>
    <property type="evidence" value="ECO:0007669"/>
    <property type="project" value="TreeGrafter"/>
</dbReference>
<dbReference type="EMBL" id="LJRI01000922">
    <property type="protein sequence ID" value="KPY84122.1"/>
    <property type="molecule type" value="Genomic_DNA"/>
</dbReference>
<comment type="caution">
    <text evidence="4">The sequence shown here is derived from an EMBL/GenBank/DDBJ whole genome shotgun (WGS) entry which is preliminary data.</text>
</comment>
<dbReference type="InterPro" id="IPR001709">
    <property type="entry name" value="Flavoprot_Pyr_Nucl_cyt_Rdtase"/>
</dbReference>
<organism evidence="4 5">
    <name type="scientific">Pseudomonas syringae pv. spinaceae</name>
    <dbReference type="NCBI Taxonomy" id="264459"/>
    <lineage>
        <taxon>Bacteria</taxon>
        <taxon>Pseudomonadati</taxon>
        <taxon>Pseudomonadota</taxon>
        <taxon>Gammaproteobacteria</taxon>
        <taxon>Pseudomonadales</taxon>
        <taxon>Pseudomonadaceae</taxon>
        <taxon>Pseudomonas</taxon>
        <taxon>Pseudomonas syringae</taxon>
    </lineage>
</organism>
<dbReference type="PANTHER" id="PTHR19384">
    <property type="entry name" value="NITRIC OXIDE SYNTHASE-RELATED"/>
    <property type="match status" value="1"/>
</dbReference>
<feature type="domain" description="Oxidoreductase FAD/NAD(P)-binding" evidence="3">
    <location>
        <begin position="49"/>
        <end position="154"/>
    </location>
</feature>
<dbReference type="Pfam" id="PF00175">
    <property type="entry name" value="NAD_binding_1"/>
    <property type="match status" value="1"/>
</dbReference>
<dbReference type="GO" id="GO:0005829">
    <property type="term" value="C:cytosol"/>
    <property type="evidence" value="ECO:0007669"/>
    <property type="project" value="TreeGrafter"/>
</dbReference>
<name>A0A0Q0B1W1_PSESX</name>
<dbReference type="GO" id="GO:0003958">
    <property type="term" value="F:NADPH-hemoprotein reductase activity"/>
    <property type="evidence" value="ECO:0007669"/>
    <property type="project" value="UniProtKB-EC"/>
</dbReference>
<accession>A0A0Q0B1W1</accession>
<dbReference type="PRINTS" id="PR00371">
    <property type="entry name" value="FPNCR"/>
</dbReference>
<dbReference type="PANTHER" id="PTHR19384:SF17">
    <property type="entry name" value="NADPH--CYTOCHROME P450 REDUCTASE"/>
    <property type="match status" value="1"/>
</dbReference>
<dbReference type="InterPro" id="IPR039261">
    <property type="entry name" value="FNR_nucleotide-bd"/>
</dbReference>
<dbReference type="GO" id="GO:0050660">
    <property type="term" value="F:flavin adenine dinucleotide binding"/>
    <property type="evidence" value="ECO:0007669"/>
    <property type="project" value="TreeGrafter"/>
</dbReference>
<dbReference type="CDD" id="cd06200">
    <property type="entry name" value="SiR_like1"/>
    <property type="match status" value="1"/>
</dbReference>
<dbReference type="InterPro" id="IPR001433">
    <property type="entry name" value="OxRdtase_FAD/NAD-bd"/>
</dbReference>
<dbReference type="Gene3D" id="3.40.50.80">
    <property type="entry name" value="Nucleotide-binding domain of ferredoxin-NADP reductase (FNR) module"/>
    <property type="match status" value="1"/>
</dbReference>
<evidence type="ECO:0000259" key="3">
    <source>
        <dbReference type="Pfam" id="PF00175"/>
    </source>
</evidence>
<dbReference type="Proteomes" id="UP000050384">
    <property type="component" value="Unassembled WGS sequence"/>
</dbReference>
<dbReference type="EC" id="1.6.2.4" evidence="2"/>
<proteinExistence type="predicted"/>
<protein>
    <recommendedName>
        <fullName evidence="2">NADPH--hemoprotein reductase</fullName>
        <ecNumber evidence="2">1.6.2.4</ecNumber>
    </recommendedName>
</protein>
<gene>
    <name evidence="4" type="ORF">ALO94_201168</name>
</gene>